<gene>
    <name evidence="1" type="ORF">M3I01_013195</name>
</gene>
<dbReference type="Proteomes" id="UP001139522">
    <property type="component" value="Unassembled WGS sequence"/>
</dbReference>
<accession>A0ABT5WHH3</accession>
<dbReference type="PANTHER" id="PTHR21015:SF22">
    <property type="entry name" value="GLYCOSYLTRANSFERASE"/>
    <property type="match status" value="1"/>
</dbReference>
<organism evidence="1 2">
    <name type="scientific">Marinomonas maritima</name>
    <dbReference type="NCBI Taxonomy" id="2940935"/>
    <lineage>
        <taxon>Bacteria</taxon>
        <taxon>Pseudomonadati</taxon>
        <taxon>Pseudomonadota</taxon>
        <taxon>Gammaproteobacteria</taxon>
        <taxon>Oceanospirillales</taxon>
        <taxon>Oceanospirillaceae</taxon>
        <taxon>Marinomonas</taxon>
    </lineage>
</organism>
<keyword evidence="1" id="KW-0378">Hydrolase</keyword>
<dbReference type="PANTHER" id="PTHR21015">
    <property type="entry name" value="UDP-N-ACETYLGLUCOSAMINE--N-ACETYLMURAMYL-(PENTAPEPTIDE) PYROPHOSPHORYL-UNDECAPRENOL N-ACETYLGLUCOSAMINE TRANSFERASE 1"/>
    <property type="match status" value="1"/>
</dbReference>
<evidence type="ECO:0000313" key="2">
    <source>
        <dbReference type="Proteomes" id="UP001139522"/>
    </source>
</evidence>
<protein>
    <submittedName>
        <fullName evidence="1">UDP-2,4-diacetamido-2,4, 6-trideoxy-beta-L-altropyranose hydrolase</fullName>
    </submittedName>
</protein>
<proteinExistence type="predicted"/>
<dbReference type="EMBL" id="JAMZEG020000003">
    <property type="protein sequence ID" value="MDE8603854.1"/>
    <property type="molecule type" value="Genomic_DNA"/>
</dbReference>
<dbReference type="Gene3D" id="3.40.50.2000">
    <property type="entry name" value="Glycogen Phosphorylase B"/>
    <property type="match status" value="1"/>
</dbReference>
<sequence>MGYDDLKALARADASVDIGMGHRIRCQALIHAFQALGWQCQFVVQRRYDAFSSPEDTIVETEPEFWQLAEQVDLVILDHYGYSADDIATLYEHQANLLVLDDMNDRGDFPAKWLLNPLHQTYSKNVKFPLTGSQYALLRPAFLLQNSIPTTPPEKLLITLGGTDPLALTLPILKTLLMSGFPAKYIQVLLGASAKKADRVLSFCKENNIDVEQGLLDVTPLMKQAKMAISAAGGTLFELACLGVPTVFAQTADNQTRSLEQHVPLGWCRSIRFDNVSEEVRHQRIEELVEALNSRWLDLEWQENARKTARNLVDGAGAERVAKTVSAYFS</sequence>
<evidence type="ECO:0000313" key="1">
    <source>
        <dbReference type="EMBL" id="MDE8603854.1"/>
    </source>
</evidence>
<dbReference type="RefSeq" id="WP_255896346.1">
    <property type="nucleotide sequence ID" value="NZ_JAMZEG020000003.1"/>
</dbReference>
<dbReference type="Gene3D" id="3.40.50.11190">
    <property type="match status" value="1"/>
</dbReference>
<keyword evidence="2" id="KW-1185">Reference proteome</keyword>
<name>A0ABT5WHH3_9GAMM</name>
<dbReference type="SUPFAM" id="SSF53756">
    <property type="entry name" value="UDP-Glycosyltransferase/glycogen phosphorylase"/>
    <property type="match status" value="1"/>
</dbReference>
<dbReference type="GO" id="GO:0016787">
    <property type="term" value="F:hydrolase activity"/>
    <property type="evidence" value="ECO:0007669"/>
    <property type="project" value="UniProtKB-KW"/>
</dbReference>
<comment type="caution">
    <text evidence="1">The sequence shown here is derived from an EMBL/GenBank/DDBJ whole genome shotgun (WGS) entry which is preliminary data.</text>
</comment>
<reference evidence="1" key="1">
    <citation type="submission" date="2023-01" db="EMBL/GenBank/DDBJ databases">
        <title>Psychroserpens sp. MSW6 and Marinomonas sp. RSW2, isolated from seawater.</title>
        <authorList>
            <person name="Kristyanto S."/>
            <person name="Jung J."/>
            <person name="Kim J.M."/>
            <person name="Jeon C.O."/>
        </authorList>
    </citation>
    <scope>NUCLEOTIDE SEQUENCE</scope>
    <source>
        <strain evidence="1">RSW2</strain>
    </source>
</reference>